<evidence type="ECO:0000259" key="5">
    <source>
        <dbReference type="PROSITE" id="PS51755"/>
    </source>
</evidence>
<gene>
    <name evidence="6" type="ORF">KLO01_06690</name>
</gene>
<dbReference type="InterPro" id="IPR036388">
    <property type="entry name" value="WH-like_DNA-bd_sf"/>
</dbReference>
<sequence>MLVGVCEDDPGIRSVVAQALSFAGHDVVTAHRGSEALTRLGRDSGVSVIVMDIGLPDSDGRDVVQALRSAGQPAPVIFLTALTDVHHRISSFHAGGDDHLGKPFDVRELIVRVEALGRRMSSPPLPAPAGLGNLSIDPTAHAISTGDDEVLLSPTEFRVLAAIASRPGEVVRRASVVAAAWSDGALVTDNTLDSFIRRVRRKLDEVGATVGIETVRGVGYRIR</sequence>
<reference evidence="6 7" key="1">
    <citation type="submission" date="2019-07" db="EMBL/GenBank/DDBJ databases">
        <title>Whole genome shotgun sequence of Knoellia locipacati NBRC 109775.</title>
        <authorList>
            <person name="Hosoyama A."/>
            <person name="Uohara A."/>
            <person name="Ohji S."/>
            <person name="Ichikawa N."/>
        </authorList>
    </citation>
    <scope>NUCLEOTIDE SEQUENCE [LARGE SCALE GENOMIC DNA]</scope>
    <source>
        <strain evidence="6 7">NBRC 109775</strain>
    </source>
</reference>
<dbReference type="Gene3D" id="3.40.50.2300">
    <property type="match status" value="1"/>
</dbReference>
<feature type="modified residue" description="4-aspartylphosphate" evidence="2">
    <location>
        <position position="52"/>
    </location>
</feature>
<dbReference type="InterPro" id="IPR011006">
    <property type="entry name" value="CheY-like_superfamily"/>
</dbReference>
<dbReference type="GO" id="GO:0032993">
    <property type="term" value="C:protein-DNA complex"/>
    <property type="evidence" value="ECO:0007669"/>
    <property type="project" value="TreeGrafter"/>
</dbReference>
<comment type="caution">
    <text evidence="6">The sequence shown here is derived from an EMBL/GenBank/DDBJ whole genome shotgun (WGS) entry which is preliminary data.</text>
</comment>
<keyword evidence="2" id="KW-0597">Phosphoprotein</keyword>
<dbReference type="Proteomes" id="UP000321793">
    <property type="component" value="Unassembled WGS sequence"/>
</dbReference>
<dbReference type="PANTHER" id="PTHR48111">
    <property type="entry name" value="REGULATOR OF RPOS"/>
    <property type="match status" value="1"/>
</dbReference>
<evidence type="ECO:0000313" key="6">
    <source>
        <dbReference type="EMBL" id="GEQ12622.1"/>
    </source>
</evidence>
<dbReference type="PROSITE" id="PS51755">
    <property type="entry name" value="OMPR_PHOB"/>
    <property type="match status" value="1"/>
</dbReference>
<evidence type="ECO:0000256" key="3">
    <source>
        <dbReference type="PROSITE-ProRule" id="PRU01091"/>
    </source>
</evidence>
<dbReference type="GO" id="GO:0000156">
    <property type="term" value="F:phosphorelay response regulator activity"/>
    <property type="evidence" value="ECO:0007669"/>
    <property type="project" value="TreeGrafter"/>
</dbReference>
<dbReference type="SMART" id="SM00862">
    <property type="entry name" value="Trans_reg_C"/>
    <property type="match status" value="1"/>
</dbReference>
<keyword evidence="7" id="KW-1185">Reference proteome</keyword>
<feature type="domain" description="OmpR/PhoB-type" evidence="5">
    <location>
        <begin position="126"/>
        <end position="223"/>
    </location>
</feature>
<dbReference type="InterPro" id="IPR001789">
    <property type="entry name" value="Sig_transdc_resp-reg_receiver"/>
</dbReference>
<evidence type="ECO:0000313" key="7">
    <source>
        <dbReference type="Proteomes" id="UP000321793"/>
    </source>
</evidence>
<dbReference type="SUPFAM" id="SSF52172">
    <property type="entry name" value="CheY-like"/>
    <property type="match status" value="1"/>
</dbReference>
<accession>A0A512SXC1</accession>
<dbReference type="SMART" id="SM00448">
    <property type="entry name" value="REC"/>
    <property type="match status" value="1"/>
</dbReference>
<dbReference type="GO" id="GO:0005829">
    <property type="term" value="C:cytosol"/>
    <property type="evidence" value="ECO:0007669"/>
    <property type="project" value="TreeGrafter"/>
</dbReference>
<name>A0A512SXC1_9MICO</name>
<dbReference type="OrthoDB" id="3473150at2"/>
<evidence type="ECO:0000259" key="4">
    <source>
        <dbReference type="PROSITE" id="PS50110"/>
    </source>
</evidence>
<dbReference type="GO" id="GO:0000976">
    <property type="term" value="F:transcription cis-regulatory region binding"/>
    <property type="evidence" value="ECO:0007669"/>
    <property type="project" value="TreeGrafter"/>
</dbReference>
<protein>
    <submittedName>
        <fullName evidence="6">DNA-binding response regulator</fullName>
    </submittedName>
</protein>
<feature type="DNA-binding region" description="OmpR/PhoB-type" evidence="3">
    <location>
        <begin position="126"/>
        <end position="223"/>
    </location>
</feature>
<dbReference type="Gene3D" id="6.10.250.690">
    <property type="match status" value="1"/>
</dbReference>
<proteinExistence type="predicted"/>
<dbReference type="InterPro" id="IPR039420">
    <property type="entry name" value="WalR-like"/>
</dbReference>
<dbReference type="Pfam" id="PF00486">
    <property type="entry name" value="Trans_reg_C"/>
    <property type="match status" value="1"/>
</dbReference>
<dbReference type="PROSITE" id="PS50110">
    <property type="entry name" value="RESPONSE_REGULATORY"/>
    <property type="match status" value="1"/>
</dbReference>
<dbReference type="InterPro" id="IPR001867">
    <property type="entry name" value="OmpR/PhoB-type_DNA-bd"/>
</dbReference>
<dbReference type="AlphaFoldDB" id="A0A512SXC1"/>
<evidence type="ECO:0000256" key="2">
    <source>
        <dbReference type="PROSITE-ProRule" id="PRU00169"/>
    </source>
</evidence>
<organism evidence="6 7">
    <name type="scientific">Knoellia locipacati</name>
    <dbReference type="NCBI Taxonomy" id="882824"/>
    <lineage>
        <taxon>Bacteria</taxon>
        <taxon>Bacillati</taxon>
        <taxon>Actinomycetota</taxon>
        <taxon>Actinomycetes</taxon>
        <taxon>Micrococcales</taxon>
        <taxon>Intrasporangiaceae</taxon>
        <taxon>Knoellia</taxon>
    </lineage>
</organism>
<dbReference type="Gene3D" id="1.10.10.10">
    <property type="entry name" value="Winged helix-like DNA-binding domain superfamily/Winged helix DNA-binding domain"/>
    <property type="match status" value="1"/>
</dbReference>
<dbReference type="EMBL" id="BKBA01000003">
    <property type="protein sequence ID" value="GEQ12622.1"/>
    <property type="molecule type" value="Genomic_DNA"/>
</dbReference>
<dbReference type="Pfam" id="PF00072">
    <property type="entry name" value="Response_reg"/>
    <property type="match status" value="1"/>
</dbReference>
<dbReference type="GO" id="GO:0006355">
    <property type="term" value="P:regulation of DNA-templated transcription"/>
    <property type="evidence" value="ECO:0007669"/>
    <property type="project" value="InterPro"/>
</dbReference>
<dbReference type="PANTHER" id="PTHR48111:SF37">
    <property type="entry name" value="RESPONSE REGULATOR PROTEIN CARR"/>
    <property type="match status" value="1"/>
</dbReference>
<keyword evidence="1 3" id="KW-0238">DNA-binding</keyword>
<dbReference type="InterPro" id="IPR016032">
    <property type="entry name" value="Sig_transdc_resp-reg_C-effctor"/>
</dbReference>
<dbReference type="CDD" id="cd00383">
    <property type="entry name" value="trans_reg_C"/>
    <property type="match status" value="1"/>
</dbReference>
<feature type="domain" description="Response regulatory" evidence="4">
    <location>
        <begin position="2"/>
        <end position="117"/>
    </location>
</feature>
<dbReference type="SUPFAM" id="SSF46894">
    <property type="entry name" value="C-terminal effector domain of the bipartite response regulators"/>
    <property type="match status" value="1"/>
</dbReference>
<evidence type="ECO:0000256" key="1">
    <source>
        <dbReference type="ARBA" id="ARBA00023125"/>
    </source>
</evidence>